<keyword evidence="1" id="KW-0802">TPR repeat</keyword>
<dbReference type="SUPFAM" id="SSF48452">
    <property type="entry name" value="TPR-like"/>
    <property type="match status" value="1"/>
</dbReference>
<dbReference type="InterPro" id="IPR011990">
    <property type="entry name" value="TPR-like_helical_dom_sf"/>
</dbReference>
<proteinExistence type="predicted"/>
<gene>
    <name evidence="2" type="ORF">A3G49_06075</name>
</gene>
<dbReference type="PANTHER" id="PTHR12558">
    <property type="entry name" value="CELL DIVISION CYCLE 16,23,27"/>
    <property type="match status" value="1"/>
</dbReference>
<dbReference type="Pfam" id="PF13432">
    <property type="entry name" value="TPR_16"/>
    <property type="match status" value="1"/>
</dbReference>
<comment type="caution">
    <text evidence="2">The sequence shown here is derived from an EMBL/GenBank/DDBJ whole genome shotgun (WGS) entry which is preliminary data.</text>
</comment>
<dbReference type="SMART" id="SM00028">
    <property type="entry name" value="TPR"/>
    <property type="match status" value="4"/>
</dbReference>
<dbReference type="Gene3D" id="1.25.40.10">
    <property type="entry name" value="Tetratricopeptide repeat domain"/>
    <property type="match status" value="1"/>
</dbReference>
<name>A0A1G2LR29_9BACT</name>
<evidence type="ECO:0000256" key="1">
    <source>
        <dbReference type="PROSITE-ProRule" id="PRU00339"/>
    </source>
</evidence>
<feature type="repeat" description="TPR" evidence="1">
    <location>
        <begin position="116"/>
        <end position="149"/>
    </location>
</feature>
<evidence type="ECO:0000313" key="2">
    <source>
        <dbReference type="EMBL" id="OHA14003.1"/>
    </source>
</evidence>
<dbReference type="PROSITE" id="PS50005">
    <property type="entry name" value="TPR"/>
    <property type="match status" value="1"/>
</dbReference>
<evidence type="ECO:0000313" key="3">
    <source>
        <dbReference type="Proteomes" id="UP000177171"/>
    </source>
</evidence>
<dbReference type="Proteomes" id="UP000177171">
    <property type="component" value="Unassembled WGS sequence"/>
</dbReference>
<reference evidence="2 3" key="1">
    <citation type="journal article" date="2016" name="Nat. Commun.">
        <title>Thousands of microbial genomes shed light on interconnected biogeochemical processes in an aquifer system.</title>
        <authorList>
            <person name="Anantharaman K."/>
            <person name="Brown C.T."/>
            <person name="Hug L.A."/>
            <person name="Sharon I."/>
            <person name="Castelle C.J."/>
            <person name="Probst A.J."/>
            <person name="Thomas B.C."/>
            <person name="Singh A."/>
            <person name="Wilkins M.J."/>
            <person name="Karaoz U."/>
            <person name="Brodie E.L."/>
            <person name="Williams K.H."/>
            <person name="Hubbard S.S."/>
            <person name="Banfield J.F."/>
        </authorList>
    </citation>
    <scope>NUCLEOTIDE SEQUENCE [LARGE SCALE GENOMIC DNA]</scope>
</reference>
<protein>
    <submittedName>
        <fullName evidence="2">Uncharacterized protein</fullName>
    </submittedName>
</protein>
<dbReference type="PANTHER" id="PTHR12558:SF13">
    <property type="entry name" value="CELL DIVISION CYCLE PROTEIN 27 HOMOLOG"/>
    <property type="match status" value="1"/>
</dbReference>
<accession>A0A1G2LR29</accession>
<dbReference type="EMBL" id="MHQY01000014">
    <property type="protein sequence ID" value="OHA14003.1"/>
    <property type="molecule type" value="Genomic_DNA"/>
</dbReference>
<sequence>MSEDTDKIFGNTEAEELLGKAADLFYENKYEAAETVLKEVIEKFPEFFPGWAASGDFYLNVGRPDKALAPLRKAVRLSFYEGIGHYLLGAAYIKVARFHLAERELEAAEKLLEEKADVKAHLGRAKFMLGKIEEGRKLIAEAVNDDPDNSFIRCDLAQTYVAEKNFTEALRLAENISSDDPFFKKNAAFIRKLKEDFDRLTPEEQEKNREESLSGKAGQKMRIEMLLGLADAGEGLTKEDMAEITEEMRLFGLTGQITMMKDENDPKSKDVLEFIKMHEELGLGMGNKVKKFSSAEIRELTDALLEDTPVLEKKKTLVKLASSGHKKALGTLKRFCENPRPGELKFWAELAYDECRLINSGVSETEPPVIFRNLEEN</sequence>
<organism evidence="2 3">
    <name type="scientific">Candidatus Sungbacteria bacterium RIFCSPLOWO2_12_FULL_41_11</name>
    <dbReference type="NCBI Taxonomy" id="1802286"/>
    <lineage>
        <taxon>Bacteria</taxon>
        <taxon>Candidatus Sungiibacteriota</taxon>
    </lineage>
</organism>
<dbReference type="InterPro" id="IPR019734">
    <property type="entry name" value="TPR_rpt"/>
</dbReference>
<dbReference type="AlphaFoldDB" id="A0A1G2LR29"/>